<dbReference type="GeneID" id="93646354"/>
<protein>
    <submittedName>
        <fullName evidence="1">Uncharacterized protein</fullName>
    </submittedName>
</protein>
<dbReference type="Proteomes" id="UP000185944">
    <property type="component" value="Unassembled WGS sequence"/>
</dbReference>
<sequence length="430" mass="47610">MVHIQPTVRTLAILIAGFATSWGLLNTLGSRTSPENNIAMVEGVNIAEQPANMAVPPEQLARTDYTDNTIAFFEKYSAGDLVTRNEFPHIQINRYQPNTISIHLERVALVDIPEKLEPDLELSMLSIAGSSEQKDIPNIRILLEKIICALRRVWIEELHLTAIYMDQETTSPIGLHTPLCLFKALDMSHISGPFLEWFCEVVDLGGCTEGIEVNVVGCNTPSIACLNKLGISSISNLNISFLQNLQHFDYCLPNSAADTCELKICNLPRNIGVSAVVAKSLAEGIWLNVEMDMDIWNIICSAAKRKIGVLEELTLNIVFLEDLQADIDPGVRRWLELQAGSIIFWDCTKEKMLKRPFFDAVVAWVRVNASGVMDIEITGINITTDPELESLWARTPVDVTGLSNLTTLEVLGVDVPISTNANPNNPNNFN</sequence>
<dbReference type="RefSeq" id="XP_067545130.1">
    <property type="nucleotide sequence ID" value="XM_067687422.1"/>
</dbReference>
<keyword evidence="2" id="KW-1185">Reference proteome</keyword>
<dbReference type="VEuPathDB" id="MicrosporidiaDB:NEDG_00004"/>
<accession>A0A177EKL5</accession>
<dbReference type="EMBL" id="LTDL01000014">
    <property type="protein sequence ID" value="OAG31529.1"/>
    <property type="molecule type" value="Genomic_DNA"/>
</dbReference>
<reference evidence="1 2" key="1">
    <citation type="submission" date="2016-02" db="EMBL/GenBank/DDBJ databases">
        <title>Discovery of a natural microsporidian pathogen with a broad tissue tropism in Caenorhabditis elegans.</title>
        <authorList>
            <person name="Luallen R.J."/>
            <person name="Reinke A.W."/>
            <person name="Tong L."/>
            <person name="Botts M.R."/>
            <person name="Felix M.-A."/>
            <person name="Troemel E.R."/>
        </authorList>
    </citation>
    <scope>NUCLEOTIDE SEQUENCE [LARGE SCALE GENOMIC DNA]</scope>
    <source>
        <strain evidence="1 2">JUm2807</strain>
    </source>
</reference>
<evidence type="ECO:0000313" key="1">
    <source>
        <dbReference type="EMBL" id="OAG31529.1"/>
    </source>
</evidence>
<proteinExistence type="predicted"/>
<organism evidence="1 2">
    <name type="scientific">Nematocida displodere</name>
    <dbReference type="NCBI Taxonomy" id="1805483"/>
    <lineage>
        <taxon>Eukaryota</taxon>
        <taxon>Fungi</taxon>
        <taxon>Fungi incertae sedis</taxon>
        <taxon>Microsporidia</taxon>
        <taxon>Nematocida</taxon>
    </lineage>
</organism>
<name>A0A177EKL5_9MICR</name>
<dbReference type="AlphaFoldDB" id="A0A177EKL5"/>
<comment type="caution">
    <text evidence="1">The sequence shown here is derived from an EMBL/GenBank/DDBJ whole genome shotgun (WGS) entry which is preliminary data.</text>
</comment>
<gene>
    <name evidence="1" type="ORF">NEDG_00004</name>
</gene>
<evidence type="ECO:0000313" key="2">
    <source>
        <dbReference type="Proteomes" id="UP000185944"/>
    </source>
</evidence>